<evidence type="ECO:0000256" key="5">
    <source>
        <dbReference type="ARBA" id="ARBA00022801"/>
    </source>
</evidence>
<keyword evidence="4" id="KW-0479">Metal-binding</keyword>
<dbReference type="InterPro" id="IPR036264">
    <property type="entry name" value="Bact_exopeptidase_dim_dom"/>
</dbReference>
<dbReference type="PANTHER" id="PTHR32494:SF19">
    <property type="entry name" value="ALLANTOATE DEIMINASE-RELATED"/>
    <property type="match status" value="1"/>
</dbReference>
<evidence type="ECO:0000313" key="8">
    <source>
        <dbReference type="Proteomes" id="UP001485043"/>
    </source>
</evidence>
<dbReference type="Pfam" id="PF01546">
    <property type="entry name" value="Peptidase_M20"/>
    <property type="match status" value="1"/>
</dbReference>
<evidence type="ECO:0000313" key="7">
    <source>
        <dbReference type="EMBL" id="KAK9838405.1"/>
    </source>
</evidence>
<evidence type="ECO:0000256" key="4">
    <source>
        <dbReference type="ARBA" id="ARBA00022723"/>
    </source>
</evidence>
<keyword evidence="6" id="KW-0464">Manganese</keyword>
<proteinExistence type="predicted"/>
<dbReference type="SUPFAM" id="SSF55031">
    <property type="entry name" value="Bacterial exopeptidase dimerisation domain"/>
    <property type="match status" value="1"/>
</dbReference>
<dbReference type="GO" id="GO:0046872">
    <property type="term" value="F:metal ion binding"/>
    <property type="evidence" value="ECO:0007669"/>
    <property type="project" value="UniProtKB-KW"/>
</dbReference>
<dbReference type="Proteomes" id="UP001485043">
    <property type="component" value="Unassembled WGS sequence"/>
</dbReference>
<dbReference type="EMBL" id="JALJOV010001909">
    <property type="protein sequence ID" value="KAK9838405.1"/>
    <property type="molecule type" value="Genomic_DNA"/>
</dbReference>
<name>A0AAW1RX82_9CHLO</name>
<evidence type="ECO:0000256" key="6">
    <source>
        <dbReference type="ARBA" id="ARBA00023211"/>
    </source>
</evidence>
<organism evidence="7 8">
    <name type="scientific">Apatococcus fuscideae</name>
    <dbReference type="NCBI Taxonomy" id="2026836"/>
    <lineage>
        <taxon>Eukaryota</taxon>
        <taxon>Viridiplantae</taxon>
        <taxon>Chlorophyta</taxon>
        <taxon>core chlorophytes</taxon>
        <taxon>Trebouxiophyceae</taxon>
        <taxon>Chlorellales</taxon>
        <taxon>Chlorellaceae</taxon>
        <taxon>Apatococcus</taxon>
    </lineage>
</organism>
<gene>
    <name evidence="7" type="ORF">WJX84_004812</name>
</gene>
<accession>A0AAW1RX82</accession>
<keyword evidence="3" id="KW-0659">Purine metabolism</keyword>
<evidence type="ECO:0008006" key="9">
    <source>
        <dbReference type="Google" id="ProtNLM"/>
    </source>
</evidence>
<dbReference type="InterPro" id="IPR010158">
    <property type="entry name" value="Amidase_Cbmase"/>
</dbReference>
<evidence type="ECO:0000256" key="2">
    <source>
        <dbReference type="ARBA" id="ARBA00011738"/>
    </source>
</evidence>
<sequence>AAVEKGIISMSAGLEAARSDQSLKNLLKGEAASLLPSPVEVIAFSDEEGLRFQSTFLGSQAVTGTLVGSGLLEARDSQGDSLMEVLQGEGLAQSPSDVMRSRLKASSVQGYVEVHMEQGPVLEALSKPLGVVTAIAGQSRLSVTMKGTQGHAGTIPMPLRRDPLAGAAEAIHQIETTCNGGPRGAGHPPFEGDGSLVCTVGSLTVWPGASNVVPGAVNFTIDIRSQHDDVAAVPCDVEIAEQLAAAAAAATPGATPSDVPRLVSGAGHDAMAMADITKMGMLFAEKQSVHRTLPALRRDKHPTLAVGEQRELP</sequence>
<dbReference type="PANTHER" id="PTHR32494">
    <property type="entry name" value="ALLANTOATE DEIMINASE-RELATED"/>
    <property type="match status" value="1"/>
</dbReference>
<keyword evidence="5" id="KW-0378">Hydrolase</keyword>
<evidence type="ECO:0000256" key="1">
    <source>
        <dbReference type="ARBA" id="ARBA00001936"/>
    </source>
</evidence>
<dbReference type="GO" id="GO:0006144">
    <property type="term" value="P:purine nucleobase metabolic process"/>
    <property type="evidence" value="ECO:0007669"/>
    <property type="project" value="UniProtKB-KW"/>
</dbReference>
<evidence type="ECO:0000256" key="3">
    <source>
        <dbReference type="ARBA" id="ARBA00022631"/>
    </source>
</evidence>
<reference evidence="7 8" key="1">
    <citation type="journal article" date="2024" name="Nat. Commun.">
        <title>Phylogenomics reveals the evolutionary origins of lichenization in chlorophyte algae.</title>
        <authorList>
            <person name="Puginier C."/>
            <person name="Libourel C."/>
            <person name="Otte J."/>
            <person name="Skaloud P."/>
            <person name="Haon M."/>
            <person name="Grisel S."/>
            <person name="Petersen M."/>
            <person name="Berrin J.G."/>
            <person name="Delaux P.M."/>
            <person name="Dal Grande F."/>
            <person name="Keller J."/>
        </authorList>
    </citation>
    <scope>NUCLEOTIDE SEQUENCE [LARGE SCALE GENOMIC DNA]</scope>
    <source>
        <strain evidence="7 8">SAG 2523</strain>
    </source>
</reference>
<dbReference type="SUPFAM" id="SSF53187">
    <property type="entry name" value="Zn-dependent exopeptidases"/>
    <property type="match status" value="1"/>
</dbReference>
<comment type="cofactor">
    <cofactor evidence="1">
        <name>Mn(2+)</name>
        <dbReference type="ChEBI" id="CHEBI:29035"/>
    </cofactor>
</comment>
<keyword evidence="8" id="KW-1185">Reference proteome</keyword>
<dbReference type="AlphaFoldDB" id="A0AAW1RX82"/>
<dbReference type="Gene3D" id="3.40.630.10">
    <property type="entry name" value="Zn peptidases"/>
    <property type="match status" value="2"/>
</dbReference>
<feature type="non-terminal residue" evidence="7">
    <location>
        <position position="1"/>
    </location>
</feature>
<comment type="caution">
    <text evidence="7">The sequence shown here is derived from an EMBL/GenBank/DDBJ whole genome shotgun (WGS) entry which is preliminary data.</text>
</comment>
<dbReference type="InterPro" id="IPR002933">
    <property type="entry name" value="Peptidase_M20"/>
</dbReference>
<dbReference type="GO" id="GO:0016813">
    <property type="term" value="F:hydrolase activity, acting on carbon-nitrogen (but not peptide) bonds, in linear amidines"/>
    <property type="evidence" value="ECO:0007669"/>
    <property type="project" value="InterPro"/>
</dbReference>
<protein>
    <recommendedName>
        <fullName evidence="9">Allantoate amidohydrolase</fullName>
    </recommendedName>
</protein>
<comment type="subunit">
    <text evidence="2">Homodimer.</text>
</comment>